<dbReference type="InterPro" id="IPR025668">
    <property type="entry name" value="Tnp_DDE_dom"/>
</dbReference>
<evidence type="ECO:0000313" key="3">
    <source>
        <dbReference type="EMBL" id="VEI17907.1"/>
    </source>
</evidence>
<accession>A0A448PNR8</accession>
<evidence type="ECO:0000256" key="1">
    <source>
        <dbReference type="SAM" id="MobiDB-lite"/>
    </source>
</evidence>
<dbReference type="EMBL" id="LR134477">
    <property type="protein sequence ID" value="VEI17907.1"/>
    <property type="molecule type" value="Genomic_DNA"/>
</dbReference>
<reference evidence="3 4" key="1">
    <citation type="submission" date="2018-12" db="EMBL/GenBank/DDBJ databases">
        <authorList>
            <consortium name="Pathogen Informatics"/>
        </authorList>
    </citation>
    <scope>NUCLEOTIDE SEQUENCE [LARGE SCALE GENOMIC DNA]</scope>
    <source>
        <strain evidence="3 4">NCTC10951</strain>
    </source>
</reference>
<protein>
    <recommendedName>
        <fullName evidence="2">Transposase DDE domain-containing protein</fullName>
    </recommendedName>
</protein>
<evidence type="ECO:0000259" key="2">
    <source>
        <dbReference type="Pfam" id="PF13701"/>
    </source>
</evidence>
<proteinExistence type="predicted"/>
<dbReference type="KEGG" id="avc:NCTC10951_02435"/>
<gene>
    <name evidence="3" type="ORF">NCTC10951_02435</name>
</gene>
<dbReference type="Proteomes" id="UP000268658">
    <property type="component" value="Chromosome"/>
</dbReference>
<dbReference type="AlphaFoldDB" id="A0A448PNR8"/>
<feature type="domain" description="Transposase DDE" evidence="2">
    <location>
        <begin position="23"/>
        <end position="259"/>
    </location>
</feature>
<sequence length="282" mass="29559">MVKNSGLYPVVGVESGQVPAVGLAGARLLTETSGVTGLGNELSQALSTWRRPGSVHDPGKIILDLAVCVALGGRCLSDLSLLRCDKEVFGLVASDPTVSRLAGALADHVEAVEAAVNRARRTARHRVWALAGEHSPTAGVSANRPLVIDVDATLVNVHSDKEGAAPTFKKGFGYHPLTAWFDHGPDGGGECAALVLRPGNAGSNTAADHVEIIRRALDQAGLGPRPGRKVLVRIDGAGGTKETIELLARRRVSYSVGFTLPDHTPQIHGHHPRGRLGPGLQR</sequence>
<dbReference type="Pfam" id="PF13701">
    <property type="entry name" value="DDE_Tnp_1_4"/>
    <property type="match status" value="1"/>
</dbReference>
<name>A0A448PNR8_ACTVI</name>
<feature type="region of interest" description="Disordered" evidence="1">
    <location>
        <begin position="262"/>
        <end position="282"/>
    </location>
</feature>
<organism evidence="3 4">
    <name type="scientific">Actinomyces viscosus</name>
    <dbReference type="NCBI Taxonomy" id="1656"/>
    <lineage>
        <taxon>Bacteria</taxon>
        <taxon>Bacillati</taxon>
        <taxon>Actinomycetota</taxon>
        <taxon>Actinomycetes</taxon>
        <taxon>Actinomycetales</taxon>
        <taxon>Actinomycetaceae</taxon>
        <taxon>Actinomyces</taxon>
    </lineage>
</organism>
<evidence type="ECO:0000313" key="4">
    <source>
        <dbReference type="Proteomes" id="UP000268658"/>
    </source>
</evidence>